<feature type="compositionally biased region" description="Basic and acidic residues" evidence="1">
    <location>
        <begin position="233"/>
        <end position="248"/>
    </location>
</feature>
<protein>
    <recommendedName>
        <fullName evidence="4">Nose resistant-to-fluoxetine protein N-terminal domain-containing protein</fullName>
    </recommendedName>
</protein>
<evidence type="ECO:0000259" key="4">
    <source>
        <dbReference type="SMART" id="SM00703"/>
    </source>
</evidence>
<keyword evidence="2" id="KW-0812">Transmembrane</keyword>
<reference evidence="5" key="1">
    <citation type="journal article" date="2024" name="Gigascience">
        <title>Chromosome-level genome of the poultry shaft louse Menopon gallinae provides insight into the host-switching and adaptive evolution of parasitic lice.</title>
        <authorList>
            <person name="Xu Y."/>
            <person name="Ma L."/>
            <person name="Liu S."/>
            <person name="Liang Y."/>
            <person name="Liu Q."/>
            <person name="He Z."/>
            <person name="Tian L."/>
            <person name="Duan Y."/>
            <person name="Cai W."/>
            <person name="Li H."/>
            <person name="Song F."/>
        </authorList>
    </citation>
    <scope>NUCLEOTIDE SEQUENCE</scope>
    <source>
        <strain evidence="5">Cailab_2023a</strain>
    </source>
</reference>
<dbReference type="PANTHER" id="PTHR11161:SF4">
    <property type="entry name" value="DROP DEAD"/>
    <property type="match status" value="1"/>
</dbReference>
<feature type="region of interest" description="Disordered" evidence="1">
    <location>
        <begin position="233"/>
        <end position="258"/>
    </location>
</feature>
<sequence length="521" mass="60622">MRICALHILWQIFLLSFLTIHFVNETDAKLGHVGWAKSDSRTKQLLQNIRTHIAQQAEQQQPKECDPKIAPCNVPDKKEADVDDSEEQVSPVSPDASTPFRFRGRQRNVAQAKKDVAHAMAMKDRKLRMKKREKEADEPKKLGKKTKDKDYDAGDEPKKSKKIIKVEDDEPRKLYRRTWRDKYDDDKARTKRDEEEDEKSKKTREEEPEARRRKFPEKVKREFEYKEIPKYKMSKRKSDAEEKPLQEKRQKKHKYESEEEIVRFPEDIPIFSLASDSVESEQCKRHSRIYLRQLQRYKLWALMMYDATAKLPSGILQGNTNQYGDFDQCISVNATFKRQSRDGVSGIQGKYCLATIDVSSDSENAGLQHAIYRSQSFGFVRSKIDDPGHFIPRFSTINWGLCIPSVCKAEDLENSIKSSLDNYKKKSGISFDVKVEDTYCVTKEDLLSEYDMKTILTLLLYAAVITFAAYATLKDMSQKHKKITSKIPSDAEPQYQAKINENDKTNDFEFEKSNESLHDFE</sequence>
<evidence type="ECO:0000313" key="5">
    <source>
        <dbReference type="EMBL" id="KAL0272825.1"/>
    </source>
</evidence>
<evidence type="ECO:0000256" key="3">
    <source>
        <dbReference type="SAM" id="SignalP"/>
    </source>
</evidence>
<feature type="region of interest" description="Disordered" evidence="1">
    <location>
        <begin position="500"/>
        <end position="521"/>
    </location>
</feature>
<keyword evidence="2" id="KW-1133">Transmembrane helix</keyword>
<dbReference type="InterPro" id="IPR006621">
    <property type="entry name" value="Nose-resist-to-fluoxetine_N"/>
</dbReference>
<dbReference type="Pfam" id="PF20146">
    <property type="entry name" value="NRF"/>
    <property type="match status" value="1"/>
</dbReference>
<feature type="domain" description="Nose resistant-to-fluoxetine protein N-terminal" evidence="4">
    <location>
        <begin position="280"/>
        <end position="442"/>
    </location>
</feature>
<feature type="signal peptide" evidence="3">
    <location>
        <begin position="1"/>
        <end position="28"/>
    </location>
</feature>
<evidence type="ECO:0000256" key="1">
    <source>
        <dbReference type="SAM" id="MobiDB-lite"/>
    </source>
</evidence>
<keyword evidence="3" id="KW-0732">Signal</keyword>
<dbReference type="EMBL" id="JARGDH010000003">
    <property type="protein sequence ID" value="KAL0272825.1"/>
    <property type="molecule type" value="Genomic_DNA"/>
</dbReference>
<name>A0AAW2HS75_9NEOP</name>
<feature type="compositionally biased region" description="Basic and acidic residues" evidence="1">
    <location>
        <begin position="112"/>
        <end position="124"/>
    </location>
</feature>
<accession>A0AAW2HS75</accession>
<comment type="caution">
    <text evidence="5">The sequence shown here is derived from an EMBL/GenBank/DDBJ whole genome shotgun (WGS) entry which is preliminary data.</text>
</comment>
<feature type="compositionally biased region" description="Basic and acidic residues" evidence="1">
    <location>
        <begin position="132"/>
        <end position="205"/>
    </location>
</feature>
<proteinExistence type="predicted"/>
<dbReference type="PANTHER" id="PTHR11161">
    <property type="entry name" value="O-ACYLTRANSFERASE"/>
    <property type="match status" value="1"/>
</dbReference>
<keyword evidence="2" id="KW-0472">Membrane</keyword>
<dbReference type="AlphaFoldDB" id="A0AAW2HS75"/>
<evidence type="ECO:0000256" key="2">
    <source>
        <dbReference type="SAM" id="Phobius"/>
    </source>
</evidence>
<gene>
    <name evidence="5" type="ORF">PYX00_005653</name>
</gene>
<dbReference type="SMART" id="SM00703">
    <property type="entry name" value="NRF"/>
    <property type="match status" value="1"/>
</dbReference>
<feature type="transmembrane region" description="Helical" evidence="2">
    <location>
        <begin position="455"/>
        <end position="473"/>
    </location>
</feature>
<dbReference type="InterPro" id="IPR052728">
    <property type="entry name" value="O2_lipid_transport_reg"/>
</dbReference>
<feature type="chain" id="PRO_5043486684" description="Nose resistant-to-fluoxetine protein N-terminal domain-containing protein" evidence="3">
    <location>
        <begin position="29"/>
        <end position="521"/>
    </location>
</feature>
<feature type="region of interest" description="Disordered" evidence="1">
    <location>
        <begin position="56"/>
        <end position="213"/>
    </location>
</feature>
<organism evidence="5">
    <name type="scientific">Menopon gallinae</name>
    <name type="common">poultry shaft louse</name>
    <dbReference type="NCBI Taxonomy" id="328185"/>
    <lineage>
        <taxon>Eukaryota</taxon>
        <taxon>Metazoa</taxon>
        <taxon>Ecdysozoa</taxon>
        <taxon>Arthropoda</taxon>
        <taxon>Hexapoda</taxon>
        <taxon>Insecta</taxon>
        <taxon>Pterygota</taxon>
        <taxon>Neoptera</taxon>
        <taxon>Paraneoptera</taxon>
        <taxon>Psocodea</taxon>
        <taxon>Troctomorpha</taxon>
        <taxon>Phthiraptera</taxon>
        <taxon>Amblycera</taxon>
        <taxon>Menoponidae</taxon>
        <taxon>Menopon</taxon>
    </lineage>
</organism>